<feature type="binding site" evidence="13">
    <location>
        <begin position="347"/>
        <end position="348"/>
    </location>
    <ligand>
        <name>4-CDP-2-C-methyl-D-erythritol 2-phosphate</name>
        <dbReference type="ChEBI" id="CHEBI:57919"/>
    </ligand>
</feature>
<comment type="caution">
    <text evidence="13">Lacks conserved residue(s) required for the propagation of feature annotation.</text>
</comment>
<evidence type="ECO:0000313" key="16">
    <source>
        <dbReference type="EMBL" id="MBB4736537.1"/>
    </source>
</evidence>
<feature type="site" description="Positions MEP for the nucleophilic attack" evidence="14">
    <location>
        <position position="259"/>
    </location>
</feature>
<dbReference type="Pfam" id="PF01128">
    <property type="entry name" value="IspD"/>
    <property type="match status" value="1"/>
</dbReference>
<dbReference type="InterPro" id="IPR034683">
    <property type="entry name" value="IspD/TarI"/>
</dbReference>
<dbReference type="EC" id="4.6.1.12" evidence="13"/>
<dbReference type="InterPro" id="IPR018294">
    <property type="entry name" value="ISPD_synthase_CS"/>
</dbReference>
<dbReference type="InterPro" id="IPR003526">
    <property type="entry name" value="MECDP_synthase"/>
</dbReference>
<comment type="catalytic activity">
    <reaction evidence="1 13">
        <text>4-CDP-2-C-methyl-D-erythritol 2-phosphate = 2-C-methyl-D-erythritol 2,4-cyclic diphosphate + CMP</text>
        <dbReference type="Rhea" id="RHEA:23864"/>
        <dbReference type="ChEBI" id="CHEBI:57919"/>
        <dbReference type="ChEBI" id="CHEBI:58483"/>
        <dbReference type="ChEBI" id="CHEBI:60377"/>
        <dbReference type="EC" id="4.6.1.12"/>
    </reaction>
</comment>
<feature type="domain" description="2-C-methyl-D-erythritol 2,4-cyclodiphosphate synthase" evidence="15">
    <location>
        <begin position="298"/>
        <end position="464"/>
    </location>
</feature>
<dbReference type="RefSeq" id="WP_184242198.1">
    <property type="nucleotide sequence ID" value="NZ_JACHNA010000001.1"/>
</dbReference>
<feature type="binding site" evidence="13">
    <location>
        <position position="304"/>
    </location>
    <ligand>
        <name>a divalent metal cation</name>
        <dbReference type="ChEBI" id="CHEBI:60240"/>
    </ligand>
</feature>
<keyword evidence="9 13" id="KW-0479">Metal-binding</keyword>
<comment type="function">
    <text evidence="14">Catalyzes the formation of 4-diphosphocytidyl-2-C-methyl-D-erythritol from CTP and 2-C-methyl-D-erythritol 4-phosphate (MEP).</text>
</comment>
<comment type="caution">
    <text evidence="16">The sequence shown here is derived from an EMBL/GenBank/DDBJ whole genome shotgun (WGS) entry which is preliminary data.</text>
</comment>
<dbReference type="NCBIfam" id="TIGR00151">
    <property type="entry name" value="ispF"/>
    <property type="match status" value="1"/>
</dbReference>
<dbReference type="NCBIfam" id="TIGR00453">
    <property type="entry name" value="ispD"/>
    <property type="match status" value="1"/>
</dbReference>
<dbReference type="AlphaFoldDB" id="A0A7W7GQQ2"/>
<dbReference type="PANTHER" id="PTHR32125:SF4">
    <property type="entry name" value="2-C-METHYL-D-ERYTHRITOL 4-PHOSPHATE CYTIDYLYLTRANSFERASE, CHLOROPLASTIC"/>
    <property type="match status" value="1"/>
</dbReference>
<dbReference type="UniPathway" id="UPA00056">
    <property type="reaction ID" value="UER00093"/>
</dbReference>
<dbReference type="HAMAP" id="MF_00108">
    <property type="entry name" value="IspD"/>
    <property type="match status" value="1"/>
</dbReference>
<comment type="similarity">
    <text evidence="5 13">Belongs to the IspF family.</text>
</comment>
<evidence type="ECO:0000259" key="15">
    <source>
        <dbReference type="Pfam" id="PF02542"/>
    </source>
</evidence>
<dbReference type="GO" id="GO:0016114">
    <property type="term" value="P:terpenoid biosynthetic process"/>
    <property type="evidence" value="ECO:0007669"/>
    <property type="project" value="InterPro"/>
</dbReference>
<feature type="binding site" evidence="13">
    <location>
        <begin position="442"/>
        <end position="445"/>
    </location>
    <ligand>
        <name>4-CDP-2-C-methyl-D-erythritol 2-phosphate</name>
        <dbReference type="ChEBI" id="CHEBI:57919"/>
    </ligand>
</feature>
<comment type="cofactor">
    <cofactor evidence="13">
        <name>a divalent metal cation</name>
        <dbReference type="ChEBI" id="CHEBI:60240"/>
    </cofactor>
    <text evidence="13">Binds 1 divalent metal cation per subunit.</text>
</comment>
<evidence type="ECO:0000256" key="14">
    <source>
        <dbReference type="HAMAP-Rule" id="MF_00108"/>
    </source>
</evidence>
<comment type="catalytic activity">
    <reaction evidence="2 14">
        <text>2-C-methyl-D-erythritol 4-phosphate + CTP + H(+) = 4-CDP-2-C-methyl-D-erythritol + diphosphate</text>
        <dbReference type="Rhea" id="RHEA:13429"/>
        <dbReference type="ChEBI" id="CHEBI:15378"/>
        <dbReference type="ChEBI" id="CHEBI:33019"/>
        <dbReference type="ChEBI" id="CHEBI:37563"/>
        <dbReference type="ChEBI" id="CHEBI:57823"/>
        <dbReference type="ChEBI" id="CHEBI:58262"/>
        <dbReference type="EC" id="2.7.7.60"/>
    </reaction>
</comment>
<feature type="binding site" evidence="13">
    <location>
        <position position="355"/>
    </location>
    <ligand>
        <name>a divalent metal cation</name>
        <dbReference type="ChEBI" id="CHEBI:60240"/>
    </ligand>
</feature>
<comment type="function">
    <text evidence="13">Involved in the biosynthesis of isopentenyl diphosphate (IPP) and dimethylallyl diphosphate (DMAPP), two major building blocks of isoprenoid compounds. Catalyzes the conversion of 4-diphosphocytidyl-2-C-methyl-D-erythritol 2-phosphate (CDP-ME2P) to 2-C-methyl-D-erythritol 2,4-cyclodiphosphate (ME-CPP) with a corresponding release of cytidine 5-monophosphate (CMP).</text>
</comment>
<proteinExistence type="inferred from homology"/>
<feature type="site" description="Transition state stabilizer" evidence="13">
    <location>
        <position position="347"/>
    </location>
</feature>
<protein>
    <recommendedName>
        <fullName evidence="13 14">Multifunctional fusion protein</fullName>
    </recommendedName>
    <domain>
        <recommendedName>
            <fullName evidence="13">2-C-methyl-D-erythritol 2,4-cyclodiphosphate synthase</fullName>
            <shortName evidence="13">MECDP-synthase</shortName>
            <shortName evidence="13">MECPP-synthase</shortName>
            <shortName evidence="13">MECPS</shortName>
            <ecNumber evidence="13">4.6.1.12</ecNumber>
        </recommendedName>
    </domain>
    <domain>
        <recommendedName>
            <fullName evidence="14">2-C-methyl-D-erythritol 4-phosphate cytidylyltransferase</fullName>
            <ecNumber evidence="14">2.7.7.60</ecNumber>
        </recommendedName>
        <alternativeName>
            <fullName evidence="14">4-diphosphocytidyl-2C-methyl-D-erythritol synthase</fullName>
        </alternativeName>
        <alternativeName>
            <fullName evidence="14">MEP cytidylyltransferase</fullName>
            <shortName evidence="14">MCT</shortName>
        </alternativeName>
    </domain>
</protein>
<feature type="site" description="Transition state stabilizer" evidence="14">
    <location>
        <position position="43"/>
    </location>
</feature>
<dbReference type="Gene3D" id="3.90.550.10">
    <property type="entry name" value="Spore Coat Polysaccharide Biosynthesis Protein SpsA, Chain A"/>
    <property type="match status" value="1"/>
</dbReference>
<organism evidence="16 17">
    <name type="scientific">Micrococcus cohnii</name>
    <dbReference type="NCBI Taxonomy" id="993416"/>
    <lineage>
        <taxon>Bacteria</taxon>
        <taxon>Bacillati</taxon>
        <taxon>Actinomycetota</taxon>
        <taxon>Actinomycetes</taxon>
        <taxon>Micrococcales</taxon>
        <taxon>Micrococcaceae</taxon>
        <taxon>Micrococcus</taxon>
    </lineage>
</organism>
<evidence type="ECO:0000313" key="17">
    <source>
        <dbReference type="Proteomes" id="UP000540191"/>
    </source>
</evidence>
<evidence type="ECO:0000256" key="9">
    <source>
        <dbReference type="ARBA" id="ARBA00022723"/>
    </source>
</evidence>
<keyword evidence="10 13" id="KW-0414">Isoprene biosynthesis</keyword>
<dbReference type="GO" id="GO:0008685">
    <property type="term" value="F:2-C-methyl-D-erythritol 2,4-cyclodiphosphate synthase activity"/>
    <property type="evidence" value="ECO:0007669"/>
    <property type="project" value="UniProtKB-UniRule"/>
</dbReference>
<dbReference type="GO" id="GO:0050518">
    <property type="term" value="F:2-C-methyl-D-erythritol 4-phosphate cytidylyltransferase activity"/>
    <property type="evidence" value="ECO:0007669"/>
    <property type="project" value="UniProtKB-UniRule"/>
</dbReference>
<keyword evidence="8 14" id="KW-0548">Nucleotidyltransferase</keyword>
<dbReference type="PROSITE" id="PS01295">
    <property type="entry name" value="ISPD"/>
    <property type="match status" value="1"/>
</dbReference>
<dbReference type="InterPro" id="IPR029044">
    <property type="entry name" value="Nucleotide-diphossugar_trans"/>
</dbReference>
<evidence type="ECO:0000256" key="12">
    <source>
        <dbReference type="ARBA" id="ARBA00023268"/>
    </source>
</evidence>
<dbReference type="Gene3D" id="3.30.1330.50">
    <property type="entry name" value="2-C-methyl-D-erythritol 2,4-cyclodiphosphate synthase"/>
    <property type="match status" value="1"/>
</dbReference>
<dbReference type="CDD" id="cd00554">
    <property type="entry name" value="MECDP_synthase"/>
    <property type="match status" value="1"/>
</dbReference>
<feature type="site" description="Transition state stabilizer" evidence="13">
    <location>
        <position position="443"/>
    </location>
</feature>
<comment type="pathway">
    <text evidence="3 13">Isoprenoid biosynthesis; isopentenyl diphosphate biosynthesis via DXP pathway; isopentenyl diphosphate from 1-deoxy-D-xylulose 5-phosphate: step 4/6.</text>
</comment>
<evidence type="ECO:0000256" key="1">
    <source>
        <dbReference type="ARBA" id="ARBA00000200"/>
    </source>
</evidence>
<dbReference type="PROSITE" id="PS01350">
    <property type="entry name" value="ISPF"/>
    <property type="match status" value="1"/>
</dbReference>
<dbReference type="HAMAP" id="MF_00107">
    <property type="entry name" value="IspF"/>
    <property type="match status" value="1"/>
</dbReference>
<feature type="site" description="Positions MEP for the nucleophilic attack" evidence="14">
    <location>
        <position position="199"/>
    </location>
</feature>
<feature type="binding site" evidence="13">
    <location>
        <begin position="304"/>
        <end position="306"/>
    </location>
    <ligand>
        <name>4-CDP-2-C-methyl-D-erythritol 2-phosphate</name>
        <dbReference type="ChEBI" id="CHEBI:57919"/>
    </ligand>
</feature>
<gene>
    <name evidence="14" type="primary">ispD</name>
    <name evidence="13" type="synonym">ispF</name>
    <name evidence="16" type="ORF">HDA30_002045</name>
</gene>
<evidence type="ECO:0000256" key="3">
    <source>
        <dbReference type="ARBA" id="ARBA00004709"/>
    </source>
</evidence>
<evidence type="ECO:0000256" key="5">
    <source>
        <dbReference type="ARBA" id="ARBA00008480"/>
    </source>
</evidence>
<evidence type="ECO:0000256" key="11">
    <source>
        <dbReference type="ARBA" id="ARBA00023239"/>
    </source>
</evidence>
<evidence type="ECO:0000256" key="10">
    <source>
        <dbReference type="ARBA" id="ARBA00023229"/>
    </source>
</evidence>
<dbReference type="FunFam" id="3.30.1330.50:FF:000003">
    <property type="entry name" value="2-C-methyl-D-erythritol 2,4-cyclodiphosphate synthase"/>
    <property type="match status" value="1"/>
</dbReference>
<keyword evidence="7 14" id="KW-0808">Transferase</keyword>
<dbReference type="FunFam" id="3.90.550.10:FF:000003">
    <property type="entry name" value="2-C-methyl-D-erythritol 4-phosphate cytidylyltransferase"/>
    <property type="match status" value="1"/>
</dbReference>
<dbReference type="EMBL" id="JACHNA010000001">
    <property type="protein sequence ID" value="MBB4736537.1"/>
    <property type="molecule type" value="Genomic_DNA"/>
</dbReference>
<comment type="similarity">
    <text evidence="6 14">Belongs to the IspD/TarI cytidylyltransferase family. IspD subfamily.</text>
</comment>
<dbReference type="InterPro" id="IPR001228">
    <property type="entry name" value="IspD"/>
</dbReference>
<accession>A0A7W7GQQ2</accession>
<keyword evidence="12" id="KW-0511">Multifunctional enzyme</keyword>
<dbReference type="InterPro" id="IPR050088">
    <property type="entry name" value="IspD/TarI_cytidylyltransf_bact"/>
</dbReference>
<dbReference type="SUPFAM" id="SSF69765">
    <property type="entry name" value="IpsF-like"/>
    <property type="match status" value="1"/>
</dbReference>
<dbReference type="Proteomes" id="UP000540191">
    <property type="component" value="Unassembled WGS sequence"/>
</dbReference>
<sequence>MQHTPSSIGPEAGPGRVVDVVPSSADRPVRTAVLVAAAGSGTRLGAGRAKALVPLADGRTVLEHCLDSLAQVSGVDAVVVLVPPAPEPRSEAEAVVDRWAARHGRNAVCVPGGAERADSIRAGLTVASQRVDDAGAQGRTLVLVHDAARPFAPAEVFARVRDALAAGAAAVVPAVGVTDTVKRVEDRDGAEVVAGTPDRTSLRAVQTPQGFDLAALLAAHEHVRRDPALDAASLTDDAMVMEAAGHDVVLVAGAQAAFKITTPLDLSLAATHLQEDCVTDSHQRPFDSDSARALPLPRTGVGVDVHAVADPAAAGTAELTDEHRAAVERGCWVAGLHWPGEPALAGHSDADVAAHACCDALFSAAGIGDLGQHFGTSRPEFAGASGATLLAEAARLVREAGFEIGNIAVQVVGNRPKIGTRRAEAQRVLGEAADAPVSVSGTTTDGLGLTGRGEGAAAIATALVWPRR</sequence>
<evidence type="ECO:0000256" key="8">
    <source>
        <dbReference type="ARBA" id="ARBA00022695"/>
    </source>
</evidence>
<keyword evidence="11 13" id="KW-0456">Lyase</keyword>
<evidence type="ECO:0000256" key="2">
    <source>
        <dbReference type="ARBA" id="ARBA00001282"/>
    </source>
</evidence>
<dbReference type="PANTHER" id="PTHR32125">
    <property type="entry name" value="2-C-METHYL-D-ERYTHRITOL 4-PHOSPHATE CYTIDYLYLTRANSFERASE, CHLOROPLASTIC"/>
    <property type="match status" value="1"/>
</dbReference>
<feature type="site" description="Transition state stabilizer" evidence="14">
    <location>
        <position position="50"/>
    </location>
</feature>
<name>A0A7W7GQQ2_9MICC</name>
<dbReference type="GO" id="GO:0046872">
    <property type="term" value="F:metal ion binding"/>
    <property type="evidence" value="ECO:0007669"/>
    <property type="project" value="UniProtKB-KW"/>
</dbReference>
<comment type="subunit">
    <text evidence="13">Homotrimer.</text>
</comment>
<feature type="binding site" evidence="13">
    <location>
        <begin position="369"/>
        <end position="371"/>
    </location>
    <ligand>
        <name>4-CDP-2-C-methyl-D-erythritol 2-phosphate</name>
        <dbReference type="ChEBI" id="CHEBI:57919"/>
    </ligand>
</feature>
<dbReference type="EC" id="2.7.7.60" evidence="14"/>
<reference evidence="16 17" key="1">
    <citation type="submission" date="2020-08" db="EMBL/GenBank/DDBJ databases">
        <title>Sequencing the genomes of 1000 actinobacteria strains.</title>
        <authorList>
            <person name="Klenk H.-P."/>
        </authorList>
    </citation>
    <scope>NUCLEOTIDE SEQUENCE [LARGE SCALE GENOMIC DNA]</scope>
    <source>
        <strain evidence="16 17">DSM 23974</strain>
    </source>
</reference>
<feature type="binding site" evidence="13">
    <location>
        <position position="306"/>
    </location>
    <ligand>
        <name>a divalent metal cation</name>
        <dbReference type="ChEBI" id="CHEBI:60240"/>
    </ligand>
</feature>
<comment type="pathway">
    <text evidence="4 14">Isoprenoid biosynthesis; isopentenyl diphosphate biosynthesis via DXP pathway; isopentenyl diphosphate from 1-deoxy-D-xylulose 5-phosphate: step 2/6.</text>
</comment>
<dbReference type="GO" id="GO:0019288">
    <property type="term" value="P:isopentenyl diphosphate biosynthetic process, methylerythritol 4-phosphate pathway"/>
    <property type="evidence" value="ECO:0007669"/>
    <property type="project" value="UniProtKB-UniRule"/>
</dbReference>
<evidence type="ECO:0000256" key="13">
    <source>
        <dbReference type="HAMAP-Rule" id="MF_00107"/>
    </source>
</evidence>
<dbReference type="CDD" id="cd02516">
    <property type="entry name" value="CDP-ME_synthetase"/>
    <property type="match status" value="1"/>
</dbReference>
<feature type="binding site" evidence="13">
    <location>
        <position position="452"/>
    </location>
    <ligand>
        <name>4-CDP-2-C-methyl-D-erythritol 2-phosphate</name>
        <dbReference type="ChEBI" id="CHEBI:57919"/>
    </ligand>
</feature>
<keyword evidence="17" id="KW-1185">Reference proteome</keyword>
<evidence type="ECO:0000256" key="7">
    <source>
        <dbReference type="ARBA" id="ARBA00022679"/>
    </source>
</evidence>
<dbReference type="Pfam" id="PF02542">
    <property type="entry name" value="YgbB"/>
    <property type="match status" value="1"/>
</dbReference>
<dbReference type="SUPFAM" id="SSF53448">
    <property type="entry name" value="Nucleotide-diphospho-sugar transferases"/>
    <property type="match status" value="1"/>
</dbReference>
<evidence type="ECO:0000256" key="6">
    <source>
        <dbReference type="ARBA" id="ARBA00009789"/>
    </source>
</evidence>
<dbReference type="InterPro" id="IPR020555">
    <property type="entry name" value="MECDP_synthase_CS"/>
</dbReference>
<dbReference type="InterPro" id="IPR036571">
    <property type="entry name" value="MECDP_synthase_sf"/>
</dbReference>
<evidence type="ECO:0000256" key="4">
    <source>
        <dbReference type="ARBA" id="ARBA00004787"/>
    </source>
</evidence>